<dbReference type="NCBIfam" id="TIGR02432">
    <property type="entry name" value="lysidine_TilS_N"/>
    <property type="match status" value="1"/>
</dbReference>
<dbReference type="NCBIfam" id="TIGR02433">
    <property type="entry name" value="lysidine_TilS_C"/>
    <property type="match status" value="1"/>
</dbReference>
<dbReference type="Gene3D" id="1.20.59.20">
    <property type="match status" value="1"/>
</dbReference>
<evidence type="ECO:0000256" key="5">
    <source>
        <dbReference type="ARBA" id="ARBA00022741"/>
    </source>
</evidence>
<dbReference type="SUPFAM" id="SSF52402">
    <property type="entry name" value="Adenine nucleotide alpha hydrolases-like"/>
    <property type="match status" value="1"/>
</dbReference>
<dbReference type="InterPro" id="IPR012796">
    <property type="entry name" value="Lysidine-tRNA-synth_C"/>
</dbReference>
<evidence type="ECO:0000313" key="11">
    <source>
        <dbReference type="Proteomes" id="UP000292639"/>
    </source>
</evidence>
<dbReference type="RefSeq" id="WP_131184429.1">
    <property type="nucleotide sequence ID" value="NZ_QJUO01000013.1"/>
</dbReference>
<evidence type="ECO:0000256" key="6">
    <source>
        <dbReference type="ARBA" id="ARBA00022840"/>
    </source>
</evidence>
<keyword evidence="11" id="KW-1185">Reference proteome</keyword>
<keyword evidence="2 8" id="KW-0963">Cytoplasm</keyword>
<name>A0A4Q9R665_9GAMM</name>
<evidence type="ECO:0000256" key="8">
    <source>
        <dbReference type="HAMAP-Rule" id="MF_01161"/>
    </source>
</evidence>
<dbReference type="InterPro" id="IPR015262">
    <property type="entry name" value="tRNA_Ile_lys_synt_subst-bd"/>
</dbReference>
<dbReference type="AlphaFoldDB" id="A0A4Q9R665"/>
<dbReference type="GO" id="GO:0005524">
    <property type="term" value="F:ATP binding"/>
    <property type="evidence" value="ECO:0007669"/>
    <property type="project" value="UniProtKB-UniRule"/>
</dbReference>
<organism evidence="10 11">
    <name type="scientific">Stutzerimonas kirkiae</name>
    <dbReference type="NCBI Taxonomy" id="2211392"/>
    <lineage>
        <taxon>Bacteria</taxon>
        <taxon>Pseudomonadati</taxon>
        <taxon>Pseudomonadota</taxon>
        <taxon>Gammaproteobacteria</taxon>
        <taxon>Pseudomonadales</taxon>
        <taxon>Pseudomonadaceae</taxon>
        <taxon>Stutzerimonas</taxon>
    </lineage>
</organism>
<protein>
    <recommendedName>
        <fullName evidence="8">tRNA(Ile)-lysidine synthase</fullName>
        <ecNumber evidence="8">6.3.4.19</ecNumber>
    </recommendedName>
    <alternativeName>
        <fullName evidence="8">tRNA(Ile)-2-lysyl-cytidine synthase</fullName>
    </alternativeName>
    <alternativeName>
        <fullName evidence="8">tRNA(Ile)-lysidine synthetase</fullName>
    </alternativeName>
</protein>
<feature type="binding site" evidence="8">
    <location>
        <begin position="28"/>
        <end position="33"/>
    </location>
    <ligand>
        <name>ATP</name>
        <dbReference type="ChEBI" id="CHEBI:30616"/>
    </ligand>
</feature>
<keyword evidence="4 8" id="KW-0819">tRNA processing</keyword>
<accession>A0A4Q9R665</accession>
<comment type="domain">
    <text evidence="8">The N-terminal region contains the highly conserved SGGXDS motif, predicted to be a P-loop motif involved in ATP binding.</text>
</comment>
<dbReference type="Pfam" id="PF09179">
    <property type="entry name" value="TilS"/>
    <property type="match status" value="1"/>
</dbReference>
<dbReference type="PANTHER" id="PTHR43033">
    <property type="entry name" value="TRNA(ILE)-LYSIDINE SYNTHASE-RELATED"/>
    <property type="match status" value="1"/>
</dbReference>
<dbReference type="HAMAP" id="MF_01161">
    <property type="entry name" value="tRNA_Ile_lys_synt"/>
    <property type="match status" value="1"/>
</dbReference>
<dbReference type="SMART" id="SM00977">
    <property type="entry name" value="TilS_C"/>
    <property type="match status" value="1"/>
</dbReference>
<dbReference type="InterPro" id="IPR011063">
    <property type="entry name" value="TilS/TtcA_N"/>
</dbReference>
<dbReference type="EC" id="6.3.4.19" evidence="8"/>
<evidence type="ECO:0000259" key="9">
    <source>
        <dbReference type="SMART" id="SM00977"/>
    </source>
</evidence>
<dbReference type="GO" id="GO:0006400">
    <property type="term" value="P:tRNA modification"/>
    <property type="evidence" value="ECO:0007669"/>
    <property type="project" value="UniProtKB-UniRule"/>
</dbReference>
<comment type="subcellular location">
    <subcellularLocation>
        <location evidence="1 8">Cytoplasm</location>
    </subcellularLocation>
</comment>
<dbReference type="PANTHER" id="PTHR43033:SF1">
    <property type="entry name" value="TRNA(ILE)-LYSIDINE SYNTHASE-RELATED"/>
    <property type="match status" value="1"/>
</dbReference>
<evidence type="ECO:0000313" key="10">
    <source>
        <dbReference type="EMBL" id="TBU95520.1"/>
    </source>
</evidence>
<comment type="function">
    <text evidence="8">Ligates lysine onto the cytidine present at position 34 of the AUA codon-specific tRNA(Ile) that contains the anticodon CAU, in an ATP-dependent manner. Cytidine is converted to lysidine, thus changing the amino acid specificity of the tRNA from methionine to isoleucine.</text>
</comment>
<dbReference type="GO" id="GO:0005737">
    <property type="term" value="C:cytoplasm"/>
    <property type="evidence" value="ECO:0007669"/>
    <property type="project" value="UniProtKB-SubCell"/>
</dbReference>
<dbReference type="InterPro" id="IPR012094">
    <property type="entry name" value="tRNA_Ile_lys_synt"/>
</dbReference>
<dbReference type="InterPro" id="IPR012795">
    <property type="entry name" value="tRNA_Ile_lys_synt_N"/>
</dbReference>
<dbReference type="EMBL" id="QJUP01000016">
    <property type="protein sequence ID" value="TBU95520.1"/>
    <property type="molecule type" value="Genomic_DNA"/>
</dbReference>
<comment type="similarity">
    <text evidence="8">Belongs to the tRNA(Ile)-lysidine synthase family.</text>
</comment>
<evidence type="ECO:0000256" key="4">
    <source>
        <dbReference type="ARBA" id="ARBA00022694"/>
    </source>
</evidence>
<proteinExistence type="inferred from homology"/>
<keyword evidence="3 8" id="KW-0436">Ligase</keyword>
<evidence type="ECO:0000256" key="3">
    <source>
        <dbReference type="ARBA" id="ARBA00022598"/>
    </source>
</evidence>
<comment type="caution">
    <text evidence="10">The sequence shown here is derived from an EMBL/GenBank/DDBJ whole genome shotgun (WGS) entry which is preliminary data.</text>
</comment>
<reference evidence="10 11" key="1">
    <citation type="submission" date="2018-06" db="EMBL/GenBank/DDBJ databases">
        <title>Three novel Pseudomonas species isolated from symptomatic oak.</title>
        <authorList>
            <person name="Bueno-Gonzalez V."/>
            <person name="Brady C."/>
        </authorList>
    </citation>
    <scope>NUCLEOTIDE SEQUENCE [LARGE SCALE GENOMIC DNA]</scope>
    <source>
        <strain evidence="10 11">P17C</strain>
    </source>
</reference>
<gene>
    <name evidence="8 10" type="primary">tilS</name>
    <name evidence="10" type="ORF">DNJ96_12260</name>
</gene>
<evidence type="ECO:0000256" key="1">
    <source>
        <dbReference type="ARBA" id="ARBA00004496"/>
    </source>
</evidence>
<evidence type="ECO:0000256" key="7">
    <source>
        <dbReference type="ARBA" id="ARBA00048539"/>
    </source>
</evidence>
<dbReference type="Gene3D" id="3.40.50.620">
    <property type="entry name" value="HUPs"/>
    <property type="match status" value="1"/>
</dbReference>
<dbReference type="SUPFAM" id="SSF56037">
    <property type="entry name" value="PheT/TilS domain"/>
    <property type="match status" value="1"/>
</dbReference>
<dbReference type="CDD" id="cd01992">
    <property type="entry name" value="TilS_N"/>
    <property type="match status" value="1"/>
</dbReference>
<feature type="domain" description="Lysidine-tRNA(Ile) synthetase C-terminal" evidence="9">
    <location>
        <begin position="363"/>
        <end position="427"/>
    </location>
</feature>
<dbReference type="Proteomes" id="UP000292639">
    <property type="component" value="Unassembled WGS sequence"/>
</dbReference>
<dbReference type="SUPFAM" id="SSF82829">
    <property type="entry name" value="MesJ substrate recognition domain-like"/>
    <property type="match status" value="1"/>
</dbReference>
<keyword evidence="5 8" id="KW-0547">Nucleotide-binding</keyword>
<dbReference type="InterPro" id="IPR014729">
    <property type="entry name" value="Rossmann-like_a/b/a_fold"/>
</dbReference>
<evidence type="ECO:0000256" key="2">
    <source>
        <dbReference type="ARBA" id="ARBA00022490"/>
    </source>
</evidence>
<sequence>MDDQDFEAHLLDALKPWLPSGRVWIAFSGGLDSTVLLHAMVALAARQRLPEVRAIHVHHGLQAVADAWVEHCQTVCLALGVELCVRRVRVDPGSSLERAAREARYGAFQALLGPGELLLQAQHQDDQAETILYRLLRGAGVRGLAAMPASRPLAAGRLVRPLLGVPRAVLQAYAERHGLNWVEDPSNTDTRLARNFLRQEILPRLRRHWPQAPAVLARAAAQQAEAQVLLQELAELDLQSCRMGPPLDWLDFPCLDLDALRQLSSARQRNLLRHWLADFGRLPDSRHWRGWEALRDAAVDASPRWRLDGGELRRHGRRLVWLESLWCAAWAGQEQPWAALQKPLPLPANGTVWFEGAAPAGRLSIAYRQGGEILDRPGRGRRDLKRLLQEAGIPEFIRPRLPLLLREGQVIAIANVLDCAGHGKLRWRPPCTHSPGQTG</sequence>
<dbReference type="Pfam" id="PF11734">
    <property type="entry name" value="TilS_C"/>
    <property type="match status" value="1"/>
</dbReference>
<comment type="catalytic activity">
    <reaction evidence="7 8">
        <text>cytidine(34) in tRNA(Ile2) + L-lysine + ATP = lysidine(34) in tRNA(Ile2) + AMP + diphosphate + H(+)</text>
        <dbReference type="Rhea" id="RHEA:43744"/>
        <dbReference type="Rhea" id="RHEA-COMP:10625"/>
        <dbReference type="Rhea" id="RHEA-COMP:10670"/>
        <dbReference type="ChEBI" id="CHEBI:15378"/>
        <dbReference type="ChEBI" id="CHEBI:30616"/>
        <dbReference type="ChEBI" id="CHEBI:32551"/>
        <dbReference type="ChEBI" id="CHEBI:33019"/>
        <dbReference type="ChEBI" id="CHEBI:82748"/>
        <dbReference type="ChEBI" id="CHEBI:83665"/>
        <dbReference type="ChEBI" id="CHEBI:456215"/>
        <dbReference type="EC" id="6.3.4.19"/>
    </reaction>
</comment>
<dbReference type="Pfam" id="PF01171">
    <property type="entry name" value="ATP_bind_3"/>
    <property type="match status" value="1"/>
</dbReference>
<keyword evidence="6 8" id="KW-0067">ATP-binding</keyword>
<dbReference type="GO" id="GO:0032267">
    <property type="term" value="F:tRNA(Ile)-lysidine synthase activity"/>
    <property type="evidence" value="ECO:0007669"/>
    <property type="project" value="UniProtKB-EC"/>
</dbReference>